<protein>
    <recommendedName>
        <fullName evidence="5">F-box domain-containing protein</fullName>
    </recommendedName>
</protein>
<accession>C1E2C4</accession>
<dbReference type="GeneID" id="8242248"/>
<evidence type="ECO:0000256" key="4">
    <source>
        <dbReference type="ARBA" id="ARBA00022737"/>
    </source>
</evidence>
<dbReference type="EMBL" id="CP001324">
    <property type="protein sequence ID" value="ACO61893.1"/>
    <property type="molecule type" value="Genomic_DNA"/>
</dbReference>
<dbReference type="Gene3D" id="3.80.10.10">
    <property type="entry name" value="Ribonuclease Inhibitor"/>
    <property type="match status" value="3"/>
</dbReference>
<keyword evidence="2" id="KW-0343">GTPase activation</keyword>
<dbReference type="GO" id="GO:0005096">
    <property type="term" value="F:GTPase activator activity"/>
    <property type="evidence" value="ECO:0007669"/>
    <property type="project" value="UniProtKB-KW"/>
</dbReference>
<dbReference type="PANTHER" id="PTHR24113:SF12">
    <property type="entry name" value="RAN GTPASE-ACTIVATING PROTEIN 1"/>
    <property type="match status" value="1"/>
</dbReference>
<evidence type="ECO:0000256" key="1">
    <source>
        <dbReference type="ARBA" id="ARBA00004430"/>
    </source>
</evidence>
<dbReference type="OrthoDB" id="120976at2759"/>
<dbReference type="RefSeq" id="XP_002500635.1">
    <property type="nucleotide sequence ID" value="XM_002500589.1"/>
</dbReference>
<evidence type="ECO:0000256" key="3">
    <source>
        <dbReference type="ARBA" id="ARBA00022614"/>
    </source>
</evidence>
<dbReference type="GO" id="GO:0006913">
    <property type="term" value="P:nucleocytoplasmic transport"/>
    <property type="evidence" value="ECO:0007669"/>
    <property type="project" value="TreeGrafter"/>
</dbReference>
<dbReference type="GO" id="GO:0005634">
    <property type="term" value="C:nucleus"/>
    <property type="evidence" value="ECO:0007669"/>
    <property type="project" value="TreeGrafter"/>
</dbReference>
<evidence type="ECO:0000313" key="6">
    <source>
        <dbReference type="EMBL" id="ACO61893.1"/>
    </source>
</evidence>
<proteinExistence type="predicted"/>
<dbReference type="GO" id="GO:0048471">
    <property type="term" value="C:perinuclear region of cytoplasm"/>
    <property type="evidence" value="ECO:0007669"/>
    <property type="project" value="TreeGrafter"/>
</dbReference>
<evidence type="ECO:0000259" key="5">
    <source>
        <dbReference type="PROSITE" id="PS50181"/>
    </source>
</evidence>
<dbReference type="InterPro" id="IPR032675">
    <property type="entry name" value="LRR_dom_sf"/>
</dbReference>
<dbReference type="SUPFAM" id="SSF52047">
    <property type="entry name" value="RNI-like"/>
    <property type="match status" value="1"/>
</dbReference>
<organism evidence="6 7">
    <name type="scientific">Micromonas commoda (strain RCC299 / NOUM17 / CCMP2709)</name>
    <name type="common">Picoplanktonic green alga</name>
    <dbReference type="NCBI Taxonomy" id="296587"/>
    <lineage>
        <taxon>Eukaryota</taxon>
        <taxon>Viridiplantae</taxon>
        <taxon>Chlorophyta</taxon>
        <taxon>Mamiellophyceae</taxon>
        <taxon>Mamiellales</taxon>
        <taxon>Mamiellaceae</taxon>
        <taxon>Micromonas</taxon>
    </lineage>
</organism>
<dbReference type="GO" id="GO:0031267">
    <property type="term" value="F:small GTPase binding"/>
    <property type="evidence" value="ECO:0007669"/>
    <property type="project" value="TreeGrafter"/>
</dbReference>
<gene>
    <name evidence="6" type="ORF">MICPUN_52316</name>
</gene>
<sequence length="668" mass="73111">MDSVDDEVLALIFRAVPARDRLRCEEVCVRWRRVLTNHSEFTTRLVLPPDPLDDSLVETTEGGWSPWREEARDDTLRVASAKAKGGLRHFDASGCADITKRAVIDVLKSNPRLTSLVMDEGEVETSLYGLKLRPRHLVALAETMAARGRDGGSTPRIDISVEVTGNRELEELRKALEEGSSFGDSLQIGGVEVYVVSLTTSLLFVVDSALTHGDSDIDEDVHRETNEKTTTDLVEVLRRIGGRGLRRLNFLERSLNDHRGVPKIFNAVGEDCRTLRELHLDSEAFTVDREHWEFLESTVDSFNGMIDAIGDTLCRLTLFRAYRDGGGWGPVRAVWCKKLPEGLQKLHFEMPHHGLRHDTLDALSRCPNTRVLSFANRPRLQTRSINRQLSNGVMSKASASILADYLRTSSVTHLDLSNMLLDGDALGEILGAALPNQSDDVWDGIKVLILSGNERGGSGGKDLPAVLEANASTMLHLDVGGLPDDQVAQAIDKLPLLTRLHTLDISGTQVNMFGISGVTPKRKKLKTSDEAAKNDGEDFPPPAQLQTIGKKLAATLAAPSCRLKRLILESCSLTASDLREISPGVLKCPSLVFVDVSYNSAIGDEGCVEVARWIQGNARAKKNGGWLTRIHLEGCGIGDVGAKTLAEAVATSPKLRRLDLAQNLNIGR</sequence>
<keyword evidence="4" id="KW-0677">Repeat</keyword>
<dbReference type="InterPro" id="IPR027038">
    <property type="entry name" value="RanGap"/>
</dbReference>
<dbReference type="KEGG" id="mis:MICPUN_52316"/>
<dbReference type="InParanoid" id="C1E2C4"/>
<dbReference type="InterPro" id="IPR001810">
    <property type="entry name" value="F-box_dom"/>
</dbReference>
<dbReference type="SMART" id="SM00368">
    <property type="entry name" value="LRR_RI"/>
    <property type="match status" value="3"/>
</dbReference>
<name>C1E2C4_MICCC</name>
<dbReference type="GO" id="GO:0005829">
    <property type="term" value="C:cytosol"/>
    <property type="evidence" value="ECO:0007669"/>
    <property type="project" value="TreeGrafter"/>
</dbReference>
<dbReference type="Proteomes" id="UP000002009">
    <property type="component" value="Chromosome 3"/>
</dbReference>
<keyword evidence="7" id="KW-1185">Reference proteome</keyword>
<dbReference type="PROSITE" id="PS50181">
    <property type="entry name" value="FBOX"/>
    <property type="match status" value="1"/>
</dbReference>
<reference evidence="6 7" key="1">
    <citation type="journal article" date="2009" name="Science">
        <title>Green evolution and dynamic adaptations revealed by genomes of the marine picoeukaryotes Micromonas.</title>
        <authorList>
            <person name="Worden A.Z."/>
            <person name="Lee J.H."/>
            <person name="Mock T."/>
            <person name="Rouze P."/>
            <person name="Simmons M.P."/>
            <person name="Aerts A.L."/>
            <person name="Allen A.E."/>
            <person name="Cuvelier M.L."/>
            <person name="Derelle E."/>
            <person name="Everett M.V."/>
            <person name="Foulon E."/>
            <person name="Grimwood J."/>
            <person name="Gundlach H."/>
            <person name="Henrissat B."/>
            <person name="Napoli C."/>
            <person name="McDonald S.M."/>
            <person name="Parker M.S."/>
            <person name="Rombauts S."/>
            <person name="Salamov A."/>
            <person name="Von Dassow P."/>
            <person name="Badger J.H."/>
            <person name="Coutinho P.M."/>
            <person name="Demir E."/>
            <person name="Dubchak I."/>
            <person name="Gentemann C."/>
            <person name="Eikrem W."/>
            <person name="Gready J.E."/>
            <person name="John U."/>
            <person name="Lanier W."/>
            <person name="Lindquist E.A."/>
            <person name="Lucas S."/>
            <person name="Mayer K.F."/>
            <person name="Moreau H."/>
            <person name="Not F."/>
            <person name="Otillar R."/>
            <person name="Panaud O."/>
            <person name="Pangilinan J."/>
            <person name="Paulsen I."/>
            <person name="Piegu B."/>
            <person name="Poliakov A."/>
            <person name="Robbens S."/>
            <person name="Schmutz J."/>
            <person name="Toulza E."/>
            <person name="Wyss T."/>
            <person name="Zelensky A."/>
            <person name="Zhou K."/>
            <person name="Armbrust E.V."/>
            <person name="Bhattacharya D."/>
            <person name="Goodenough U.W."/>
            <person name="Van de Peer Y."/>
            <person name="Grigoriev I.V."/>
        </authorList>
    </citation>
    <scope>NUCLEOTIDE SEQUENCE [LARGE SCALE GENOMIC DNA]</scope>
    <source>
        <strain evidence="7">RCC299 / NOUM17</strain>
    </source>
</reference>
<dbReference type="InterPro" id="IPR036047">
    <property type="entry name" value="F-box-like_dom_sf"/>
</dbReference>
<evidence type="ECO:0000256" key="2">
    <source>
        <dbReference type="ARBA" id="ARBA00022468"/>
    </source>
</evidence>
<dbReference type="AlphaFoldDB" id="C1E2C4"/>
<dbReference type="SUPFAM" id="SSF81383">
    <property type="entry name" value="F-box domain"/>
    <property type="match status" value="1"/>
</dbReference>
<dbReference type="InterPro" id="IPR001611">
    <property type="entry name" value="Leu-rich_rpt"/>
</dbReference>
<keyword evidence="3" id="KW-0433">Leucine-rich repeat</keyword>
<comment type="subcellular location">
    <subcellularLocation>
        <location evidence="1">Cytoplasm</location>
        <location evidence="1">Cytoskeleton</location>
        <location evidence="1">Cilium axoneme</location>
    </subcellularLocation>
</comment>
<feature type="domain" description="F-box" evidence="5">
    <location>
        <begin position="1"/>
        <end position="45"/>
    </location>
</feature>
<dbReference type="InterPro" id="IPR006553">
    <property type="entry name" value="Leu-rich_rpt_Cys-con_subtyp"/>
</dbReference>
<dbReference type="Pfam" id="PF13516">
    <property type="entry name" value="LRR_6"/>
    <property type="match status" value="2"/>
</dbReference>
<evidence type="ECO:0000313" key="7">
    <source>
        <dbReference type="Proteomes" id="UP000002009"/>
    </source>
</evidence>
<dbReference type="GO" id="GO:0005930">
    <property type="term" value="C:axoneme"/>
    <property type="evidence" value="ECO:0007669"/>
    <property type="project" value="UniProtKB-SubCell"/>
</dbReference>
<dbReference type="SMART" id="SM00367">
    <property type="entry name" value="LRR_CC"/>
    <property type="match status" value="3"/>
</dbReference>
<feature type="non-terminal residue" evidence="6">
    <location>
        <position position="668"/>
    </location>
</feature>
<dbReference type="PANTHER" id="PTHR24113">
    <property type="entry name" value="RAN GTPASE-ACTIVATING PROTEIN 1"/>
    <property type="match status" value="1"/>
</dbReference>